<gene>
    <name evidence="2" type="ORF">Plil01_001044100</name>
</gene>
<name>A0A9W6U3M4_9STRA</name>
<dbReference type="Proteomes" id="UP001165083">
    <property type="component" value="Unassembled WGS sequence"/>
</dbReference>
<comment type="caution">
    <text evidence="2">The sequence shown here is derived from an EMBL/GenBank/DDBJ whole genome shotgun (WGS) entry which is preliminary data.</text>
</comment>
<dbReference type="EMBL" id="BSXW01000549">
    <property type="protein sequence ID" value="GMF25331.1"/>
    <property type="molecule type" value="Genomic_DNA"/>
</dbReference>
<evidence type="ECO:0000313" key="2">
    <source>
        <dbReference type="EMBL" id="GMF25331.1"/>
    </source>
</evidence>
<sequence length="284" mass="31526">MQAIQEPIEDTGDNDGGVDLPCQSEEDRRWQLHVGDVVQIVQGHSEKRTYALYFGQGRVIHAWTPSRQSFRVRVDSLRGLQLSGYTANIFSRDFDAFILQLLKLAPLASAEVIRRAKMALHATTSSRVSSLSLILFARYGDSIPVLLQSLKKAYQVALSKWMFGSSAVSTGRRYLEGLQCCESPLDDPVRLSGHKSDVDEDAASSGSFIKLFLGTNGEHLLSEWLGRSLADFFNASATKNPWYAILMPPATNHFSKSRSTCRYVSEGWLTQVSIPHSTTVPAVR</sequence>
<dbReference type="OrthoDB" id="123465at2759"/>
<protein>
    <submittedName>
        <fullName evidence="2">Unnamed protein product</fullName>
    </submittedName>
</protein>
<feature type="region of interest" description="Disordered" evidence="1">
    <location>
        <begin position="1"/>
        <end position="22"/>
    </location>
</feature>
<evidence type="ECO:0000256" key="1">
    <source>
        <dbReference type="SAM" id="MobiDB-lite"/>
    </source>
</evidence>
<keyword evidence="3" id="KW-1185">Reference proteome</keyword>
<reference evidence="2" key="1">
    <citation type="submission" date="2023-04" db="EMBL/GenBank/DDBJ databases">
        <title>Phytophthora lilii NBRC 32176.</title>
        <authorList>
            <person name="Ichikawa N."/>
            <person name="Sato H."/>
            <person name="Tonouchi N."/>
        </authorList>
    </citation>
    <scope>NUCLEOTIDE SEQUENCE</scope>
    <source>
        <strain evidence="2">NBRC 32176</strain>
    </source>
</reference>
<evidence type="ECO:0000313" key="3">
    <source>
        <dbReference type="Proteomes" id="UP001165083"/>
    </source>
</evidence>
<dbReference type="AlphaFoldDB" id="A0A9W6U3M4"/>
<accession>A0A9W6U3M4</accession>
<organism evidence="2 3">
    <name type="scientific">Phytophthora lilii</name>
    <dbReference type="NCBI Taxonomy" id="2077276"/>
    <lineage>
        <taxon>Eukaryota</taxon>
        <taxon>Sar</taxon>
        <taxon>Stramenopiles</taxon>
        <taxon>Oomycota</taxon>
        <taxon>Peronosporomycetes</taxon>
        <taxon>Peronosporales</taxon>
        <taxon>Peronosporaceae</taxon>
        <taxon>Phytophthora</taxon>
    </lineage>
</organism>
<proteinExistence type="predicted"/>